<keyword evidence="3" id="KW-1185">Reference proteome</keyword>
<dbReference type="RefSeq" id="WP_241597356.1">
    <property type="nucleotide sequence ID" value="NZ_JAKVIN010000001.1"/>
</dbReference>
<name>A0ABT0CHX8_9HYPH</name>
<feature type="domain" description="DJ-1/PfpI" evidence="1">
    <location>
        <begin position="11"/>
        <end position="133"/>
    </location>
</feature>
<accession>A0ABT0CHX8</accession>
<protein>
    <submittedName>
        <fullName evidence="2">DJ-1/PfpI family protein</fullName>
    </submittedName>
</protein>
<dbReference type="EMBL" id="JAKVIN010000001">
    <property type="protein sequence ID" value="MCJ8148228.1"/>
    <property type="molecule type" value="Genomic_DNA"/>
</dbReference>
<sequence>MLTPGGHDVPSLGDVCVRASGKAEDAEPDDLDALVLCGATIWERGDAPDLSAPVRRFVAVGRPVAGICDATVALGRIALLDDRTHTGNHPGQLRDMVPDYRGAALYRNQPRAVRDRGVITASGAASVSFAREIQQAVGLGSSGLVDYLDMYGNEHRAAAG</sequence>
<gene>
    <name evidence="2" type="ORF">MKI86_03675</name>
</gene>
<evidence type="ECO:0000313" key="3">
    <source>
        <dbReference type="Proteomes" id="UP001201844"/>
    </source>
</evidence>
<proteinExistence type="predicted"/>
<evidence type="ECO:0000313" key="2">
    <source>
        <dbReference type="EMBL" id="MCJ8148228.1"/>
    </source>
</evidence>
<dbReference type="InterPro" id="IPR029062">
    <property type="entry name" value="Class_I_gatase-like"/>
</dbReference>
<organism evidence="2 3">
    <name type="scientific">Shinella sedimenti</name>
    <dbReference type="NCBI Taxonomy" id="2919913"/>
    <lineage>
        <taxon>Bacteria</taxon>
        <taxon>Pseudomonadati</taxon>
        <taxon>Pseudomonadota</taxon>
        <taxon>Alphaproteobacteria</taxon>
        <taxon>Hyphomicrobiales</taxon>
        <taxon>Rhizobiaceae</taxon>
        <taxon>Shinella</taxon>
    </lineage>
</organism>
<reference evidence="2 3" key="1">
    <citation type="submission" date="2022-02" db="EMBL/GenBank/DDBJ databases">
        <title>Shinella B3.7 sp. nov., isolated from Sediment (Zhairuo Island).</title>
        <authorList>
            <person name="Chen G."/>
        </authorList>
    </citation>
    <scope>NUCLEOTIDE SEQUENCE [LARGE SCALE GENOMIC DNA]</scope>
    <source>
        <strain evidence="2 3">B3.7</strain>
    </source>
</reference>
<dbReference type="SUPFAM" id="SSF52317">
    <property type="entry name" value="Class I glutamine amidotransferase-like"/>
    <property type="match status" value="1"/>
</dbReference>
<dbReference type="InterPro" id="IPR002818">
    <property type="entry name" value="DJ-1/PfpI"/>
</dbReference>
<dbReference type="Gene3D" id="3.40.50.880">
    <property type="match status" value="1"/>
</dbReference>
<comment type="caution">
    <text evidence="2">The sequence shown here is derived from an EMBL/GenBank/DDBJ whole genome shotgun (WGS) entry which is preliminary data.</text>
</comment>
<dbReference type="Pfam" id="PF01965">
    <property type="entry name" value="DJ-1_PfpI"/>
    <property type="match status" value="1"/>
</dbReference>
<dbReference type="Proteomes" id="UP001201844">
    <property type="component" value="Unassembled WGS sequence"/>
</dbReference>
<evidence type="ECO:0000259" key="1">
    <source>
        <dbReference type="Pfam" id="PF01965"/>
    </source>
</evidence>